<dbReference type="EMBL" id="MU526893">
    <property type="protein sequence ID" value="KAI5630272.1"/>
    <property type="molecule type" value="Genomic_DNA"/>
</dbReference>
<feature type="domain" description="Lipoxygenase" evidence="1">
    <location>
        <begin position="1"/>
        <end position="44"/>
    </location>
</feature>
<comment type="caution">
    <text evidence="2">The sequence shown here is derived from an EMBL/GenBank/DDBJ whole genome shotgun (WGS) entry which is preliminary data.</text>
</comment>
<sequence>MRQPPPTDKNSVTMDLIMNTLPDVSQSCMEMAITWHLGRPQPDA</sequence>
<dbReference type="Gene3D" id="1.20.245.10">
    <property type="entry name" value="Lipoxygenase-1, Domain 5"/>
    <property type="match status" value="1"/>
</dbReference>
<dbReference type="PROSITE" id="PS51393">
    <property type="entry name" value="LIPOXYGENASE_3"/>
    <property type="match status" value="1"/>
</dbReference>
<keyword evidence="3" id="KW-1185">Reference proteome</keyword>
<organism evidence="2 3">
    <name type="scientific">Silurus asotus</name>
    <name type="common">Amur catfish</name>
    <name type="synonym">Parasilurus asotus</name>
    <dbReference type="NCBI Taxonomy" id="30991"/>
    <lineage>
        <taxon>Eukaryota</taxon>
        <taxon>Metazoa</taxon>
        <taxon>Chordata</taxon>
        <taxon>Craniata</taxon>
        <taxon>Vertebrata</taxon>
        <taxon>Euteleostomi</taxon>
        <taxon>Actinopterygii</taxon>
        <taxon>Neopterygii</taxon>
        <taxon>Teleostei</taxon>
        <taxon>Ostariophysi</taxon>
        <taxon>Siluriformes</taxon>
        <taxon>Siluridae</taxon>
        <taxon>Silurus</taxon>
    </lineage>
</organism>
<evidence type="ECO:0000259" key="1">
    <source>
        <dbReference type="PROSITE" id="PS51393"/>
    </source>
</evidence>
<reference evidence="2" key="1">
    <citation type="submission" date="2018-07" db="EMBL/GenBank/DDBJ databases">
        <title>Comparative genomics of catfishes provides insights into carnivory and benthic adaptation.</title>
        <authorList>
            <person name="Zhang Y."/>
            <person name="Wang D."/>
            <person name="Peng Z."/>
            <person name="Zheng S."/>
            <person name="Shao F."/>
            <person name="Tao W."/>
        </authorList>
    </citation>
    <scope>NUCLEOTIDE SEQUENCE</scope>
    <source>
        <strain evidence="2">Chongqing</strain>
    </source>
</reference>
<accession>A0AAD5B978</accession>
<gene>
    <name evidence="2" type="ORF">C0J50_12593</name>
</gene>
<evidence type="ECO:0000313" key="3">
    <source>
        <dbReference type="Proteomes" id="UP001205998"/>
    </source>
</evidence>
<feature type="non-terminal residue" evidence="2">
    <location>
        <position position="44"/>
    </location>
</feature>
<dbReference type="AlphaFoldDB" id="A0AAD5B978"/>
<name>A0AAD5B978_SILAS</name>
<protein>
    <submittedName>
        <fullName evidence="2">Arachidonate 15-lipoxygenase</fullName>
    </submittedName>
</protein>
<dbReference type="InterPro" id="IPR013819">
    <property type="entry name" value="LipOase_C"/>
</dbReference>
<proteinExistence type="predicted"/>
<dbReference type="SUPFAM" id="SSF48484">
    <property type="entry name" value="Lipoxigenase"/>
    <property type="match status" value="1"/>
</dbReference>
<evidence type="ECO:0000313" key="2">
    <source>
        <dbReference type="EMBL" id="KAI5630272.1"/>
    </source>
</evidence>
<dbReference type="Proteomes" id="UP001205998">
    <property type="component" value="Unassembled WGS sequence"/>
</dbReference>
<dbReference type="GO" id="GO:0046872">
    <property type="term" value="F:metal ion binding"/>
    <property type="evidence" value="ECO:0007669"/>
    <property type="project" value="InterPro"/>
</dbReference>
<dbReference type="InterPro" id="IPR036226">
    <property type="entry name" value="LipOase_C_sf"/>
</dbReference>
<dbReference type="GO" id="GO:0016702">
    <property type="term" value="F:oxidoreductase activity, acting on single donors with incorporation of molecular oxygen, incorporation of two atoms of oxygen"/>
    <property type="evidence" value="ECO:0007669"/>
    <property type="project" value="InterPro"/>
</dbReference>